<reference evidence="2" key="1">
    <citation type="journal article" date="2024" name="Proc. Natl. Acad. Sci. U.S.A.">
        <title>Extraordinary preservation of gene collinearity over three hundred million years revealed in homosporous lycophytes.</title>
        <authorList>
            <person name="Li C."/>
            <person name="Wickell D."/>
            <person name="Kuo L.Y."/>
            <person name="Chen X."/>
            <person name="Nie B."/>
            <person name="Liao X."/>
            <person name="Peng D."/>
            <person name="Ji J."/>
            <person name="Jenkins J."/>
            <person name="Williams M."/>
            <person name="Shu S."/>
            <person name="Plott C."/>
            <person name="Barry K."/>
            <person name="Rajasekar S."/>
            <person name="Grimwood J."/>
            <person name="Han X."/>
            <person name="Sun S."/>
            <person name="Hou Z."/>
            <person name="He W."/>
            <person name="Dai G."/>
            <person name="Sun C."/>
            <person name="Schmutz J."/>
            <person name="Leebens-Mack J.H."/>
            <person name="Li F.W."/>
            <person name="Wang L."/>
        </authorList>
    </citation>
    <scope>NUCLEOTIDE SEQUENCE [LARGE SCALE GENOMIC DNA]</scope>
    <source>
        <strain evidence="2">cv. PW_Plant_1</strain>
    </source>
</reference>
<comment type="caution">
    <text evidence="1">The sequence shown here is derived from an EMBL/GenBank/DDBJ whole genome shotgun (WGS) entry which is preliminary data.</text>
</comment>
<dbReference type="Proteomes" id="UP001162992">
    <property type="component" value="Chromosome 1"/>
</dbReference>
<evidence type="ECO:0000313" key="1">
    <source>
        <dbReference type="EMBL" id="KAJ7568355.1"/>
    </source>
</evidence>
<accession>A0ACC2EPM2</accession>
<gene>
    <name evidence="1" type="ORF">O6H91_01G029000</name>
</gene>
<proteinExistence type="predicted"/>
<evidence type="ECO:0000313" key="2">
    <source>
        <dbReference type="Proteomes" id="UP001162992"/>
    </source>
</evidence>
<keyword evidence="2" id="KW-1185">Reference proteome</keyword>
<sequence length="293" mass="33419">MHPAKKSMASELARSYGIQRAKERAKIPRPSSSPDRRWSASEASKSIDVLYGMTRSLHLTDYASSSVKDEVTRSEKTMENLTVSLMKKHFTTGIVWDQEFPSMCSYGSDYDPSKSPGLRSESVLATPKLDPEHMNQHSLQENELAYSDLDSCCTNQPLQFCSYNMIHQKDDKIYNPDLLQEPDATKHRGDDKSEKRRRGRNNISMSASIPSDVRGVVAESIAVVKLSCYPYDDFQESILRMIGNNKLNLMDLEELLYCYFSLNSPENYDLIREAFFDAWNQLLCYHGVPLDLL</sequence>
<dbReference type="EMBL" id="CM055092">
    <property type="protein sequence ID" value="KAJ7568355.1"/>
    <property type="molecule type" value="Genomic_DNA"/>
</dbReference>
<name>A0ACC2EPM2_DIPCM</name>
<organism evidence="1 2">
    <name type="scientific">Diphasiastrum complanatum</name>
    <name type="common">Issler's clubmoss</name>
    <name type="synonym">Lycopodium complanatum</name>
    <dbReference type="NCBI Taxonomy" id="34168"/>
    <lineage>
        <taxon>Eukaryota</taxon>
        <taxon>Viridiplantae</taxon>
        <taxon>Streptophyta</taxon>
        <taxon>Embryophyta</taxon>
        <taxon>Tracheophyta</taxon>
        <taxon>Lycopodiopsida</taxon>
        <taxon>Lycopodiales</taxon>
        <taxon>Lycopodiaceae</taxon>
        <taxon>Lycopodioideae</taxon>
        <taxon>Diphasiastrum</taxon>
    </lineage>
</organism>
<protein>
    <submittedName>
        <fullName evidence="1">Uncharacterized protein</fullName>
    </submittedName>
</protein>